<dbReference type="AlphaFoldDB" id="A0A9P4SHU6"/>
<sequence length="293" mass="32863">MNMQRFWIAALALPSVLAFQDTSPFFLFSTSQSGDTFQNIPQISTFDNINLRLLSFFSSCPSENYIVVNQPGVSYLDYSSRNSAPYLERWLKGENKIIETAALLPEVVKSNSGIDRVKSHLRLDCGVKLQRIDGTTGELSFISHTPRMIEIDFPVPPSEAAERAKLLISRDAFVNAVVNDLKSNKFTVIYTTTPPSEEQFVPPSIQYEMDDPYPSAPHMELKRAYSTYNNQTSSNLPLFEKYQFLSPGIFMTGTVSLALLMILYVGISAISSLEVSYFAFSKEMGPAAQRKQQ</sequence>
<keyword evidence="7 10" id="KW-1133">Transmembrane helix</keyword>
<evidence type="ECO:0000256" key="7">
    <source>
        <dbReference type="ARBA" id="ARBA00022989"/>
    </source>
</evidence>
<protein>
    <recommendedName>
        <fullName evidence="3">Protein BIG1</fullName>
    </recommendedName>
</protein>
<evidence type="ECO:0000259" key="12">
    <source>
        <dbReference type="Pfam" id="PF20520"/>
    </source>
</evidence>
<dbReference type="GO" id="GO:0009272">
    <property type="term" value="P:fungal-type cell wall biogenesis"/>
    <property type="evidence" value="ECO:0007669"/>
    <property type="project" value="TreeGrafter"/>
</dbReference>
<gene>
    <name evidence="13" type="ORF">M501DRAFT_926537</name>
</gene>
<evidence type="ECO:0000256" key="4">
    <source>
        <dbReference type="ARBA" id="ARBA00022692"/>
    </source>
</evidence>
<comment type="subcellular location">
    <subcellularLocation>
        <location evidence="1">Endoplasmic reticulum membrane</location>
        <topology evidence="1">Single-pass type I membrane protein</topology>
    </subcellularLocation>
</comment>
<keyword evidence="9" id="KW-0961">Cell wall biogenesis/degradation</keyword>
<keyword evidence="4 10" id="KW-0812">Transmembrane</keyword>
<evidence type="ECO:0000256" key="10">
    <source>
        <dbReference type="SAM" id="Phobius"/>
    </source>
</evidence>
<evidence type="ECO:0000256" key="3">
    <source>
        <dbReference type="ARBA" id="ARBA00022089"/>
    </source>
</evidence>
<keyword evidence="8 10" id="KW-0472">Membrane</keyword>
<evidence type="ECO:0000256" key="1">
    <source>
        <dbReference type="ARBA" id="ARBA00004115"/>
    </source>
</evidence>
<dbReference type="OrthoDB" id="9985059at2759"/>
<evidence type="ECO:0000256" key="11">
    <source>
        <dbReference type="SAM" id="SignalP"/>
    </source>
</evidence>
<dbReference type="GO" id="GO:0006078">
    <property type="term" value="P:(1-&gt;6)-beta-D-glucan biosynthetic process"/>
    <property type="evidence" value="ECO:0007669"/>
    <property type="project" value="TreeGrafter"/>
</dbReference>
<feature type="chain" id="PRO_5040463279" description="Protein BIG1" evidence="11">
    <location>
        <begin position="19"/>
        <end position="293"/>
    </location>
</feature>
<evidence type="ECO:0000256" key="6">
    <source>
        <dbReference type="ARBA" id="ARBA00022824"/>
    </source>
</evidence>
<dbReference type="GO" id="GO:0071555">
    <property type="term" value="P:cell wall organization"/>
    <property type="evidence" value="ECO:0007669"/>
    <property type="project" value="UniProtKB-KW"/>
</dbReference>
<keyword evidence="6" id="KW-0256">Endoplasmic reticulum</keyword>
<dbReference type="GO" id="GO:0005789">
    <property type="term" value="C:endoplasmic reticulum membrane"/>
    <property type="evidence" value="ECO:0007669"/>
    <property type="project" value="UniProtKB-SubCell"/>
</dbReference>
<evidence type="ECO:0000256" key="2">
    <source>
        <dbReference type="ARBA" id="ARBA00008203"/>
    </source>
</evidence>
<accession>A0A9P4SHU6</accession>
<dbReference type="PANTHER" id="PTHR28285:SF1">
    <property type="entry name" value="PROTEIN BIG1"/>
    <property type="match status" value="1"/>
</dbReference>
<feature type="transmembrane region" description="Helical" evidence="10">
    <location>
        <begin position="244"/>
        <end position="267"/>
    </location>
</feature>
<dbReference type="InterPro" id="IPR046756">
    <property type="entry name" value="VAS1/VOA1_TM"/>
</dbReference>
<dbReference type="InterPro" id="IPR037654">
    <property type="entry name" value="Big1"/>
</dbReference>
<dbReference type="Proteomes" id="UP000799429">
    <property type="component" value="Unassembled WGS sequence"/>
</dbReference>
<organism evidence="13 14">
    <name type="scientific">Patellaria atrata CBS 101060</name>
    <dbReference type="NCBI Taxonomy" id="1346257"/>
    <lineage>
        <taxon>Eukaryota</taxon>
        <taxon>Fungi</taxon>
        <taxon>Dikarya</taxon>
        <taxon>Ascomycota</taxon>
        <taxon>Pezizomycotina</taxon>
        <taxon>Dothideomycetes</taxon>
        <taxon>Dothideomycetes incertae sedis</taxon>
        <taxon>Patellariales</taxon>
        <taxon>Patellariaceae</taxon>
        <taxon>Patellaria</taxon>
    </lineage>
</organism>
<dbReference type="PANTHER" id="PTHR28285">
    <property type="entry name" value="PROTEIN BIG1"/>
    <property type="match status" value="1"/>
</dbReference>
<feature type="domain" description="V-type proton ATPase subunit S1/VOA1 transmembrane" evidence="12">
    <location>
        <begin position="243"/>
        <end position="282"/>
    </location>
</feature>
<evidence type="ECO:0000256" key="8">
    <source>
        <dbReference type="ARBA" id="ARBA00023136"/>
    </source>
</evidence>
<comment type="similarity">
    <text evidence="2">Belongs to the BIG1 family.</text>
</comment>
<dbReference type="EMBL" id="MU006089">
    <property type="protein sequence ID" value="KAF2842785.1"/>
    <property type="molecule type" value="Genomic_DNA"/>
</dbReference>
<proteinExistence type="inferred from homology"/>
<reference evidence="13" key="1">
    <citation type="journal article" date="2020" name="Stud. Mycol.">
        <title>101 Dothideomycetes genomes: a test case for predicting lifestyles and emergence of pathogens.</title>
        <authorList>
            <person name="Haridas S."/>
            <person name="Albert R."/>
            <person name="Binder M."/>
            <person name="Bloem J."/>
            <person name="Labutti K."/>
            <person name="Salamov A."/>
            <person name="Andreopoulos B."/>
            <person name="Baker S."/>
            <person name="Barry K."/>
            <person name="Bills G."/>
            <person name="Bluhm B."/>
            <person name="Cannon C."/>
            <person name="Castanera R."/>
            <person name="Culley D."/>
            <person name="Daum C."/>
            <person name="Ezra D."/>
            <person name="Gonzalez J."/>
            <person name="Henrissat B."/>
            <person name="Kuo A."/>
            <person name="Liang C."/>
            <person name="Lipzen A."/>
            <person name="Lutzoni F."/>
            <person name="Magnuson J."/>
            <person name="Mondo S."/>
            <person name="Nolan M."/>
            <person name="Ohm R."/>
            <person name="Pangilinan J."/>
            <person name="Park H.-J."/>
            <person name="Ramirez L."/>
            <person name="Alfaro M."/>
            <person name="Sun H."/>
            <person name="Tritt A."/>
            <person name="Yoshinaga Y."/>
            <person name="Zwiers L.-H."/>
            <person name="Turgeon B."/>
            <person name="Goodwin S."/>
            <person name="Spatafora J."/>
            <person name="Crous P."/>
            <person name="Grigoriev I."/>
        </authorList>
    </citation>
    <scope>NUCLEOTIDE SEQUENCE</scope>
    <source>
        <strain evidence="13">CBS 101060</strain>
    </source>
</reference>
<dbReference type="Pfam" id="PF20520">
    <property type="entry name" value="Ac45-VOA1_TM"/>
    <property type="match status" value="1"/>
</dbReference>
<evidence type="ECO:0000256" key="9">
    <source>
        <dbReference type="ARBA" id="ARBA00023316"/>
    </source>
</evidence>
<evidence type="ECO:0000313" key="13">
    <source>
        <dbReference type="EMBL" id="KAF2842785.1"/>
    </source>
</evidence>
<keyword evidence="5 11" id="KW-0732">Signal</keyword>
<evidence type="ECO:0000313" key="14">
    <source>
        <dbReference type="Proteomes" id="UP000799429"/>
    </source>
</evidence>
<comment type="caution">
    <text evidence="13">The sequence shown here is derived from an EMBL/GenBank/DDBJ whole genome shotgun (WGS) entry which is preliminary data.</text>
</comment>
<feature type="signal peptide" evidence="11">
    <location>
        <begin position="1"/>
        <end position="18"/>
    </location>
</feature>
<name>A0A9P4SHU6_9PEZI</name>
<evidence type="ECO:0000256" key="5">
    <source>
        <dbReference type="ARBA" id="ARBA00022729"/>
    </source>
</evidence>
<keyword evidence="14" id="KW-1185">Reference proteome</keyword>